<evidence type="ECO:0000256" key="1">
    <source>
        <dbReference type="SAM" id="Phobius"/>
    </source>
</evidence>
<feature type="transmembrane region" description="Helical" evidence="1">
    <location>
        <begin position="368"/>
        <end position="388"/>
    </location>
</feature>
<feature type="transmembrane region" description="Helical" evidence="1">
    <location>
        <begin position="77"/>
        <end position="97"/>
    </location>
</feature>
<accession>A0A4U5JAE3</accession>
<dbReference type="EMBL" id="QKNX01000002">
    <property type="protein sequence ID" value="TKR26130.1"/>
    <property type="molecule type" value="Genomic_DNA"/>
</dbReference>
<feature type="transmembrane region" description="Helical" evidence="1">
    <location>
        <begin position="270"/>
        <end position="287"/>
    </location>
</feature>
<feature type="transmembrane region" description="Helical" evidence="1">
    <location>
        <begin position="400"/>
        <end position="418"/>
    </location>
</feature>
<keyword evidence="3" id="KW-1185">Reference proteome</keyword>
<dbReference type="RefSeq" id="WP_137276047.1">
    <property type="nucleotide sequence ID" value="NZ_QKNX01000002.1"/>
</dbReference>
<feature type="transmembrane region" description="Helical" evidence="1">
    <location>
        <begin position="42"/>
        <end position="65"/>
    </location>
</feature>
<name>A0A4U5JAE3_9EURY</name>
<evidence type="ECO:0000313" key="2">
    <source>
        <dbReference type="EMBL" id="TKR26130.1"/>
    </source>
</evidence>
<feature type="transmembrane region" description="Helical" evidence="1">
    <location>
        <begin position="147"/>
        <end position="169"/>
    </location>
</feature>
<comment type="caution">
    <text evidence="2">The sequence shown here is derived from an EMBL/GenBank/DDBJ whole genome shotgun (WGS) entry which is preliminary data.</text>
</comment>
<dbReference type="AlphaFoldDB" id="A0A4U5JAE3"/>
<feature type="transmembrane region" description="Helical" evidence="1">
    <location>
        <begin position="342"/>
        <end position="362"/>
    </location>
</feature>
<evidence type="ECO:0000313" key="3">
    <source>
        <dbReference type="Proteomes" id="UP000308037"/>
    </source>
</evidence>
<gene>
    <name evidence="2" type="ORF">DM868_06450</name>
</gene>
<keyword evidence="1" id="KW-0812">Transmembrane</keyword>
<sequence length="597" mass="65715">MTDETPTRGMHALALIGVGFLISIAATVYVTPPASGYEVEIYASYPIQFWISVVGAIFVGQLLVLQSVGSRGDGGGRVFGIAFSLVGILTLLLLPYIRGYPVYGRADVLTHIGLVSDLGVYGIEGNIYPPMHILVASLAGATGVEPIALINLLSVVFTLLLVGSMYFLVTQLFSNRRVVTFALPFALFPVAGAAHVTSVPYGLSLLMVPFVVYLLFKEQRAQVMSLRVMLLFAIVGVVLFHPLTAMFVSIALVVYAAVKRIPAFETDHLGPTHAASFSLLVFGGWYLDNAGIIIRFRTVTTDFLNPDSGGSELASTAETVNRTGAELSDILRIAVFQYGSEVILFGLATIFVAIVITLWIRSGEAPGVFAFAFGCTVVLFAGIGVLFLTNDFIVGFGRPLGFGELFAAPLAGAFWYVAWQSKDAPAWRTATTVAFSVVLLIVVSLTVVGMFTSPLTAETNQQTTQMELDGMEWFFEHRNDDFLIEEFGIRQYRFDHALHGVEGESQMIRRSDTRPPDHFNYTTYDTLGESYADDRYLLLTRLGRVTYPAKFPDYRDQWRFTGDDFERLEYDRSVARVYDNGEFDIYRINGSETPPPE</sequence>
<reference evidence="2 3" key="1">
    <citation type="submission" date="2019-04" db="EMBL/GenBank/DDBJ databases">
        <title>Natronomonas sp. F20-122 a newhaloarchaeon isolated from a saline saltern of Isla Bacuta, Huelva, Spain.</title>
        <authorList>
            <person name="Duran-Viseras A."/>
            <person name="Sanchez-Porro C."/>
            <person name="Ventosa A."/>
        </authorList>
    </citation>
    <scope>NUCLEOTIDE SEQUENCE [LARGE SCALE GENOMIC DNA]</scope>
    <source>
        <strain evidence="2 3">F20-122</strain>
    </source>
</reference>
<keyword evidence="1" id="KW-1133">Transmembrane helix</keyword>
<feature type="transmembrane region" description="Helical" evidence="1">
    <location>
        <begin position="200"/>
        <end position="216"/>
    </location>
</feature>
<feature type="transmembrane region" description="Helical" evidence="1">
    <location>
        <begin position="430"/>
        <end position="451"/>
    </location>
</feature>
<organism evidence="2 3">
    <name type="scientific">Natronomonas salsuginis</name>
    <dbReference type="NCBI Taxonomy" id="2217661"/>
    <lineage>
        <taxon>Archaea</taxon>
        <taxon>Methanobacteriati</taxon>
        <taxon>Methanobacteriota</taxon>
        <taxon>Stenosarchaea group</taxon>
        <taxon>Halobacteria</taxon>
        <taxon>Halobacteriales</taxon>
        <taxon>Natronomonadaceae</taxon>
        <taxon>Natronomonas</taxon>
    </lineage>
</organism>
<keyword evidence="1" id="KW-0472">Membrane</keyword>
<feature type="transmembrane region" description="Helical" evidence="1">
    <location>
        <begin position="178"/>
        <end position="194"/>
    </location>
</feature>
<dbReference type="OrthoDB" id="137309at2157"/>
<feature type="transmembrane region" description="Helical" evidence="1">
    <location>
        <begin position="12"/>
        <end position="30"/>
    </location>
</feature>
<evidence type="ECO:0008006" key="4">
    <source>
        <dbReference type="Google" id="ProtNLM"/>
    </source>
</evidence>
<proteinExistence type="predicted"/>
<feature type="transmembrane region" description="Helical" evidence="1">
    <location>
        <begin position="228"/>
        <end position="258"/>
    </location>
</feature>
<dbReference type="Proteomes" id="UP000308037">
    <property type="component" value="Unassembled WGS sequence"/>
</dbReference>
<protein>
    <recommendedName>
        <fullName evidence="4">DUF2206 domain-containing protein</fullName>
    </recommendedName>
</protein>